<dbReference type="InterPro" id="IPR016166">
    <property type="entry name" value="FAD-bd_PCMH"/>
</dbReference>
<reference evidence="5" key="1">
    <citation type="submission" date="2013-08" db="EMBL/GenBank/DDBJ databases">
        <authorList>
            <person name="Mendez C."/>
            <person name="Richter M."/>
            <person name="Ferrer M."/>
            <person name="Sanchez J."/>
        </authorList>
    </citation>
    <scope>NUCLEOTIDE SEQUENCE</scope>
</reference>
<dbReference type="EMBL" id="AUZX01006337">
    <property type="protein sequence ID" value="EQD64349.1"/>
    <property type="molecule type" value="Genomic_DNA"/>
</dbReference>
<keyword evidence="1" id="KW-0285">Flavoprotein</keyword>
<evidence type="ECO:0000256" key="2">
    <source>
        <dbReference type="ARBA" id="ARBA00022827"/>
    </source>
</evidence>
<dbReference type="InterPro" id="IPR016167">
    <property type="entry name" value="FAD-bd_PCMH_sub1"/>
</dbReference>
<dbReference type="InterPro" id="IPR016169">
    <property type="entry name" value="FAD-bd_PCMH_sub2"/>
</dbReference>
<feature type="domain" description="FAD-binding PCMH-type" evidence="4">
    <location>
        <begin position="1"/>
        <end position="156"/>
    </location>
</feature>
<comment type="caution">
    <text evidence="5">The sequence shown here is derived from an EMBL/GenBank/DDBJ whole genome shotgun (WGS) entry which is preliminary data.</text>
</comment>
<dbReference type="PROSITE" id="PS51387">
    <property type="entry name" value="FAD_PCMH"/>
    <property type="match status" value="1"/>
</dbReference>
<name>T1CED4_9ZZZZ</name>
<evidence type="ECO:0000256" key="1">
    <source>
        <dbReference type="ARBA" id="ARBA00022630"/>
    </source>
</evidence>
<dbReference type="InterPro" id="IPR051312">
    <property type="entry name" value="Diverse_Substr_Oxidored"/>
</dbReference>
<evidence type="ECO:0000259" key="4">
    <source>
        <dbReference type="PROSITE" id="PS51387"/>
    </source>
</evidence>
<dbReference type="InterPro" id="IPR036318">
    <property type="entry name" value="FAD-bd_PCMH-like_sf"/>
</dbReference>
<dbReference type="Gene3D" id="3.30.465.10">
    <property type="match status" value="1"/>
</dbReference>
<sequence length="156" mass="16776">MLPKSFDYYSPKDVEEALELLSKSGDSKLLAGGQSLIPMMKLRLASPGTIIDLSRVKGLSGISHSRASVKIGSMERIAELAASKEIASSLPALHDASLSIADVQVRDMGTIGGNVADADKSARARHYPCLSLKYNSKPKTLQYHVFDLRFGAVSNK</sequence>
<dbReference type="Gene3D" id="3.30.43.10">
    <property type="entry name" value="Uridine Diphospho-n-acetylenolpyruvylglucosamine Reductase, domain 2"/>
    <property type="match status" value="1"/>
</dbReference>
<dbReference type="SUPFAM" id="SSF56176">
    <property type="entry name" value="FAD-binding/transporter-associated domain-like"/>
    <property type="match status" value="1"/>
</dbReference>
<organism evidence="5">
    <name type="scientific">mine drainage metagenome</name>
    <dbReference type="NCBI Taxonomy" id="410659"/>
    <lineage>
        <taxon>unclassified sequences</taxon>
        <taxon>metagenomes</taxon>
        <taxon>ecological metagenomes</taxon>
    </lineage>
</organism>
<dbReference type="GO" id="GO:0071949">
    <property type="term" value="F:FAD binding"/>
    <property type="evidence" value="ECO:0007669"/>
    <property type="project" value="InterPro"/>
</dbReference>
<dbReference type="InterPro" id="IPR002346">
    <property type="entry name" value="Mopterin_DH_FAD-bd"/>
</dbReference>
<gene>
    <name evidence="5" type="ORF">B1A_08902</name>
</gene>
<dbReference type="GO" id="GO:0016491">
    <property type="term" value="F:oxidoreductase activity"/>
    <property type="evidence" value="ECO:0007669"/>
    <property type="project" value="UniProtKB-KW"/>
</dbReference>
<proteinExistence type="predicted"/>
<reference evidence="5" key="2">
    <citation type="journal article" date="2014" name="ISME J.">
        <title>Microbial stratification in low pH oxic and suboxic macroscopic growths along an acid mine drainage.</title>
        <authorList>
            <person name="Mendez-Garcia C."/>
            <person name="Mesa V."/>
            <person name="Sprenger R.R."/>
            <person name="Richter M."/>
            <person name="Diez M.S."/>
            <person name="Solano J."/>
            <person name="Bargiela R."/>
            <person name="Golyshina O.V."/>
            <person name="Manteca A."/>
            <person name="Ramos J.L."/>
            <person name="Gallego J.R."/>
            <person name="Llorente I."/>
            <person name="Martins Dos Santos V.A."/>
            <person name="Jensen O.N."/>
            <person name="Pelaez A.I."/>
            <person name="Sanchez J."/>
            <person name="Ferrer M."/>
        </authorList>
    </citation>
    <scope>NUCLEOTIDE SEQUENCE</scope>
</reference>
<dbReference type="PANTHER" id="PTHR42659:SF2">
    <property type="entry name" value="XANTHINE DEHYDROGENASE SUBUNIT C-RELATED"/>
    <property type="match status" value="1"/>
</dbReference>
<keyword evidence="2" id="KW-0274">FAD</keyword>
<accession>T1CED4</accession>
<protein>
    <submittedName>
        <fullName evidence="5">Molybdopterin dehydrogenase FAD-binding protein</fullName>
    </submittedName>
</protein>
<evidence type="ECO:0000256" key="3">
    <source>
        <dbReference type="ARBA" id="ARBA00023002"/>
    </source>
</evidence>
<evidence type="ECO:0000313" key="5">
    <source>
        <dbReference type="EMBL" id="EQD64349.1"/>
    </source>
</evidence>
<dbReference type="Pfam" id="PF00941">
    <property type="entry name" value="FAD_binding_5"/>
    <property type="match status" value="1"/>
</dbReference>
<keyword evidence="3" id="KW-0560">Oxidoreductase</keyword>
<dbReference type="PANTHER" id="PTHR42659">
    <property type="entry name" value="XANTHINE DEHYDROGENASE SUBUNIT C-RELATED"/>
    <property type="match status" value="1"/>
</dbReference>
<dbReference type="AlphaFoldDB" id="T1CED4"/>